<protein>
    <submittedName>
        <fullName evidence="2">Uncharacterized protein</fullName>
    </submittedName>
</protein>
<keyword evidence="1" id="KW-1133">Transmembrane helix</keyword>
<accession>A0A2P2P2J4</accession>
<dbReference type="AlphaFoldDB" id="A0A2P2P2J4"/>
<name>A0A2P2P2J4_RHIMU</name>
<sequence>MAMGCRCSFLFILFNSVLTTGLIMVWPIVHSQKCFLGDAHLLGTLCLLNECDIFPTLKMGLEANGA</sequence>
<keyword evidence="1" id="KW-0472">Membrane</keyword>
<feature type="transmembrane region" description="Helical" evidence="1">
    <location>
        <begin position="7"/>
        <end position="29"/>
    </location>
</feature>
<reference evidence="2" key="1">
    <citation type="submission" date="2018-02" db="EMBL/GenBank/DDBJ databases">
        <title>Rhizophora mucronata_Transcriptome.</title>
        <authorList>
            <person name="Meera S.P."/>
            <person name="Sreeshan A."/>
            <person name="Augustine A."/>
        </authorList>
    </citation>
    <scope>NUCLEOTIDE SEQUENCE</scope>
    <source>
        <tissue evidence="2">Leaf</tissue>
    </source>
</reference>
<keyword evidence="1" id="KW-0812">Transmembrane</keyword>
<dbReference type="EMBL" id="GGEC01068379">
    <property type="protein sequence ID" value="MBX48863.1"/>
    <property type="molecule type" value="Transcribed_RNA"/>
</dbReference>
<evidence type="ECO:0000313" key="2">
    <source>
        <dbReference type="EMBL" id="MBX48863.1"/>
    </source>
</evidence>
<evidence type="ECO:0000256" key="1">
    <source>
        <dbReference type="SAM" id="Phobius"/>
    </source>
</evidence>
<proteinExistence type="predicted"/>
<organism evidence="2">
    <name type="scientific">Rhizophora mucronata</name>
    <name type="common">Asiatic mangrove</name>
    <dbReference type="NCBI Taxonomy" id="61149"/>
    <lineage>
        <taxon>Eukaryota</taxon>
        <taxon>Viridiplantae</taxon>
        <taxon>Streptophyta</taxon>
        <taxon>Embryophyta</taxon>
        <taxon>Tracheophyta</taxon>
        <taxon>Spermatophyta</taxon>
        <taxon>Magnoliopsida</taxon>
        <taxon>eudicotyledons</taxon>
        <taxon>Gunneridae</taxon>
        <taxon>Pentapetalae</taxon>
        <taxon>rosids</taxon>
        <taxon>fabids</taxon>
        <taxon>Malpighiales</taxon>
        <taxon>Rhizophoraceae</taxon>
        <taxon>Rhizophora</taxon>
    </lineage>
</organism>